<dbReference type="Proteomes" id="UP000299102">
    <property type="component" value="Unassembled WGS sequence"/>
</dbReference>
<protein>
    <submittedName>
        <fullName evidence="2">Uncharacterized protein</fullName>
    </submittedName>
</protein>
<name>A0A4C2A0J0_EUMVA</name>
<dbReference type="OrthoDB" id="425681at2759"/>
<evidence type="ECO:0000313" key="2">
    <source>
        <dbReference type="EMBL" id="GBP93780.1"/>
    </source>
</evidence>
<sequence>MVLERNESTTGCDILIEGEKVEQVEEFVYLDNLFTNDARTCARGTTELAPTPPDVTIIHTFGKYVSCERAPLSKYKKNYFYFPRRPQRVAYYDKSLSRRSSPAGRARAAARGLQ</sequence>
<accession>A0A4C2A0J0</accession>
<organism evidence="2 3">
    <name type="scientific">Eumeta variegata</name>
    <name type="common">Bagworm moth</name>
    <name type="synonym">Eumeta japonica</name>
    <dbReference type="NCBI Taxonomy" id="151549"/>
    <lineage>
        <taxon>Eukaryota</taxon>
        <taxon>Metazoa</taxon>
        <taxon>Ecdysozoa</taxon>
        <taxon>Arthropoda</taxon>
        <taxon>Hexapoda</taxon>
        <taxon>Insecta</taxon>
        <taxon>Pterygota</taxon>
        <taxon>Neoptera</taxon>
        <taxon>Endopterygota</taxon>
        <taxon>Lepidoptera</taxon>
        <taxon>Glossata</taxon>
        <taxon>Ditrysia</taxon>
        <taxon>Tineoidea</taxon>
        <taxon>Psychidae</taxon>
        <taxon>Oiketicinae</taxon>
        <taxon>Eumeta</taxon>
    </lineage>
</organism>
<dbReference type="EMBL" id="BGZK01002416">
    <property type="protein sequence ID" value="GBP93780.1"/>
    <property type="molecule type" value="Genomic_DNA"/>
</dbReference>
<feature type="region of interest" description="Disordered" evidence="1">
    <location>
        <begin position="93"/>
        <end position="114"/>
    </location>
</feature>
<feature type="compositionally biased region" description="Low complexity" evidence="1">
    <location>
        <begin position="98"/>
        <end position="114"/>
    </location>
</feature>
<comment type="caution">
    <text evidence="2">The sequence shown here is derived from an EMBL/GenBank/DDBJ whole genome shotgun (WGS) entry which is preliminary data.</text>
</comment>
<proteinExistence type="predicted"/>
<reference evidence="2 3" key="1">
    <citation type="journal article" date="2019" name="Commun. Biol.">
        <title>The bagworm genome reveals a unique fibroin gene that provides high tensile strength.</title>
        <authorList>
            <person name="Kono N."/>
            <person name="Nakamura H."/>
            <person name="Ohtoshi R."/>
            <person name="Tomita M."/>
            <person name="Numata K."/>
            <person name="Arakawa K."/>
        </authorList>
    </citation>
    <scope>NUCLEOTIDE SEQUENCE [LARGE SCALE GENOMIC DNA]</scope>
</reference>
<gene>
    <name evidence="2" type="ORF">EVAR_70095_1</name>
</gene>
<dbReference type="AlphaFoldDB" id="A0A4C2A0J0"/>
<keyword evidence="3" id="KW-1185">Reference proteome</keyword>
<evidence type="ECO:0000313" key="3">
    <source>
        <dbReference type="Proteomes" id="UP000299102"/>
    </source>
</evidence>
<evidence type="ECO:0000256" key="1">
    <source>
        <dbReference type="SAM" id="MobiDB-lite"/>
    </source>
</evidence>